<organism evidence="2 3">
    <name type="scientific">Austwickia chelonae NBRC 105200</name>
    <dbReference type="NCBI Taxonomy" id="1184607"/>
    <lineage>
        <taxon>Bacteria</taxon>
        <taxon>Bacillati</taxon>
        <taxon>Actinomycetota</taxon>
        <taxon>Actinomycetes</taxon>
        <taxon>Micrococcales</taxon>
        <taxon>Dermatophilaceae</taxon>
        <taxon>Austwickia</taxon>
    </lineage>
</organism>
<feature type="domain" description="AB hydrolase-1" evidence="1">
    <location>
        <begin position="101"/>
        <end position="355"/>
    </location>
</feature>
<sequence length="409" mass="44316">MNDEASRLPWRMGMGTLRTVTGLTLGLTAAGLTAAAGVAADRLSRDRRIALALDEQRGTTKDSTYHDEPDRQLVVLASDGVPLHVEIDEARGPDRDRPARPTVVFSHGYCLSRRCWVFQRRALREAGYRVVLWDQRGHGLSGTGETDSYHIDQLGRDLEKVIAEVVPEGPLILVGHSMGGMTLMALGLDYPELVRERVVGAAFVATSTGGLSTVSYGLGAAAGKAVHLFGPTAAGHLASFQGAVDGAVRAGKDVMNFVVDWGSFGSPVPMSIAELTTDMIFATRMEVISAFMPHFDRHDKSEALATFRGIETLVLNGSSDKLTPPAHSDEIVRLLPGAEHIVIEDAGHVIMLEHPDILNEQLLALLNRAERAGQPLTDPPESTHPVRVVDVARRRAARQANNRIRRTRS</sequence>
<dbReference type="InterPro" id="IPR050228">
    <property type="entry name" value="Carboxylesterase_BioH"/>
</dbReference>
<dbReference type="PANTHER" id="PTHR43194:SF2">
    <property type="entry name" value="PEROXISOMAL MEMBRANE PROTEIN LPX1"/>
    <property type="match status" value="1"/>
</dbReference>
<evidence type="ECO:0000313" key="3">
    <source>
        <dbReference type="Proteomes" id="UP000008495"/>
    </source>
</evidence>
<dbReference type="InterPro" id="IPR000073">
    <property type="entry name" value="AB_hydrolase_1"/>
</dbReference>
<dbReference type="RefSeq" id="WP_006502791.1">
    <property type="nucleotide sequence ID" value="NZ_BAGZ01000008.1"/>
</dbReference>
<comment type="caution">
    <text evidence="2">The sequence shown here is derived from an EMBL/GenBank/DDBJ whole genome shotgun (WGS) entry which is preliminary data.</text>
</comment>
<evidence type="ECO:0000259" key="1">
    <source>
        <dbReference type="Pfam" id="PF00561"/>
    </source>
</evidence>
<proteinExistence type="predicted"/>
<dbReference type="STRING" id="100225.SAMN05421595_0553"/>
<gene>
    <name evidence="2" type="ORF">AUCHE_08_02810</name>
</gene>
<dbReference type="EMBL" id="BAGZ01000008">
    <property type="protein sequence ID" value="GAB78037.1"/>
    <property type="molecule type" value="Genomic_DNA"/>
</dbReference>
<accession>K6W8A0</accession>
<dbReference type="SUPFAM" id="SSF53474">
    <property type="entry name" value="alpha/beta-Hydrolases"/>
    <property type="match status" value="1"/>
</dbReference>
<dbReference type="PANTHER" id="PTHR43194">
    <property type="entry name" value="HYDROLASE ALPHA/BETA FOLD FAMILY"/>
    <property type="match status" value="1"/>
</dbReference>
<protein>
    <submittedName>
        <fullName evidence="2">Putative hydrolase</fullName>
    </submittedName>
</protein>
<evidence type="ECO:0000313" key="2">
    <source>
        <dbReference type="EMBL" id="GAB78037.1"/>
    </source>
</evidence>
<dbReference type="Proteomes" id="UP000008495">
    <property type="component" value="Unassembled WGS sequence"/>
</dbReference>
<reference evidence="2 3" key="1">
    <citation type="submission" date="2012-08" db="EMBL/GenBank/DDBJ databases">
        <title>Whole genome shotgun sequence of Austwickia chelonae NBRC 105200.</title>
        <authorList>
            <person name="Yoshida I."/>
            <person name="Hosoyama A."/>
            <person name="Tsuchikane K."/>
            <person name="Katsumata H."/>
            <person name="Ando Y."/>
            <person name="Ohji S."/>
            <person name="Hamada M."/>
            <person name="Tamura T."/>
            <person name="Yamazoe A."/>
            <person name="Yamazaki S."/>
            <person name="Fujita N."/>
        </authorList>
    </citation>
    <scope>NUCLEOTIDE SEQUENCE [LARGE SCALE GENOMIC DNA]</scope>
    <source>
        <strain evidence="2 3">NBRC 105200</strain>
    </source>
</reference>
<dbReference type="PRINTS" id="PR00111">
    <property type="entry name" value="ABHYDROLASE"/>
</dbReference>
<keyword evidence="3" id="KW-1185">Reference proteome</keyword>
<dbReference type="Gene3D" id="3.40.50.1820">
    <property type="entry name" value="alpha/beta hydrolase"/>
    <property type="match status" value="1"/>
</dbReference>
<dbReference type="InterPro" id="IPR029058">
    <property type="entry name" value="AB_hydrolase_fold"/>
</dbReference>
<dbReference type="eggNOG" id="COG2267">
    <property type="taxonomic scope" value="Bacteria"/>
</dbReference>
<keyword evidence="2" id="KW-0378">Hydrolase</keyword>
<name>K6W8A0_9MICO</name>
<dbReference type="Pfam" id="PF00561">
    <property type="entry name" value="Abhydrolase_1"/>
    <property type="match status" value="1"/>
</dbReference>
<dbReference type="AlphaFoldDB" id="K6W8A0"/>
<dbReference type="GO" id="GO:0016787">
    <property type="term" value="F:hydrolase activity"/>
    <property type="evidence" value="ECO:0007669"/>
    <property type="project" value="UniProtKB-KW"/>
</dbReference>